<dbReference type="Proteomes" id="UP000295375">
    <property type="component" value="Unassembled WGS sequence"/>
</dbReference>
<keyword evidence="1" id="KW-0472">Membrane</keyword>
<dbReference type="OrthoDB" id="6195511at2"/>
<name>A0A4R6UQD3_9GAMM</name>
<gene>
    <name evidence="2" type="ORF">EV696_104163</name>
</gene>
<sequence>MNDTSPRNEQPQQAQLSRRKVLFGAAYTGAFAALAAGKPVFGAQTLCSPSGFQSGNLSGVEPQACNGKSPGYWKNNPGAWAPTGVIPGFCKLKANGHCKNDSELTYTKGGTQASKYKDVFGVWNTPYDNMYIMQYMREFHPTDPRYTKPMVWHLTAAYLNASAGISGYVLTPAEIKDMWKQLVGNGSMSYTSPSGMVIAWGGSQGLEEFLNATYHDGVLV</sequence>
<dbReference type="AlphaFoldDB" id="A0A4R6UQD3"/>
<dbReference type="PROSITE" id="PS51318">
    <property type="entry name" value="TAT"/>
    <property type="match status" value="1"/>
</dbReference>
<dbReference type="RefSeq" id="WP_133589067.1">
    <property type="nucleotide sequence ID" value="NZ_CP037953.1"/>
</dbReference>
<evidence type="ECO:0000313" key="2">
    <source>
        <dbReference type="EMBL" id="TDQ49458.1"/>
    </source>
</evidence>
<reference evidence="2 3" key="1">
    <citation type="submission" date="2019-03" db="EMBL/GenBank/DDBJ databases">
        <title>Genomic Encyclopedia of Type Strains, Phase IV (KMG-IV): sequencing the most valuable type-strain genomes for metagenomic binning, comparative biology and taxonomic classification.</title>
        <authorList>
            <person name="Goeker M."/>
        </authorList>
    </citation>
    <scope>NUCLEOTIDE SEQUENCE [LARGE SCALE GENOMIC DNA]</scope>
    <source>
        <strain evidence="2 3">DSM 103792</strain>
    </source>
</reference>
<dbReference type="EMBL" id="SNYM01000004">
    <property type="protein sequence ID" value="TDQ49458.1"/>
    <property type="molecule type" value="Genomic_DNA"/>
</dbReference>
<evidence type="ECO:0000256" key="1">
    <source>
        <dbReference type="SAM" id="Phobius"/>
    </source>
</evidence>
<protein>
    <submittedName>
        <fullName evidence="2">Uncharacterized protein</fullName>
    </submittedName>
</protein>
<keyword evidence="1" id="KW-1133">Transmembrane helix</keyword>
<accession>A0A4R6UQD3</accession>
<dbReference type="InterPro" id="IPR006311">
    <property type="entry name" value="TAT_signal"/>
</dbReference>
<organism evidence="2 3">
    <name type="scientific">Permianibacter aggregans</name>
    <dbReference type="NCBI Taxonomy" id="1510150"/>
    <lineage>
        <taxon>Bacteria</taxon>
        <taxon>Pseudomonadati</taxon>
        <taxon>Pseudomonadota</taxon>
        <taxon>Gammaproteobacteria</taxon>
        <taxon>Pseudomonadales</taxon>
        <taxon>Pseudomonadaceae</taxon>
        <taxon>Permianibacter</taxon>
    </lineage>
</organism>
<comment type="caution">
    <text evidence="2">The sequence shown here is derived from an EMBL/GenBank/DDBJ whole genome shotgun (WGS) entry which is preliminary data.</text>
</comment>
<keyword evidence="1" id="KW-0812">Transmembrane</keyword>
<proteinExistence type="predicted"/>
<feature type="transmembrane region" description="Helical" evidence="1">
    <location>
        <begin position="21"/>
        <end position="41"/>
    </location>
</feature>
<evidence type="ECO:0000313" key="3">
    <source>
        <dbReference type="Proteomes" id="UP000295375"/>
    </source>
</evidence>
<keyword evidence="3" id="KW-1185">Reference proteome</keyword>